<dbReference type="PANTHER" id="PTHR24362:SF309">
    <property type="entry name" value="PROTEIN KINASE DOMAIN-CONTAINING PROTEIN"/>
    <property type="match status" value="1"/>
</dbReference>
<dbReference type="PROSITE" id="PS00108">
    <property type="entry name" value="PROTEIN_KINASE_ST"/>
    <property type="match status" value="1"/>
</dbReference>
<dbReference type="VEuPathDB" id="TrichDB:TRFO_24935"/>
<dbReference type="RefSeq" id="XP_068360098.1">
    <property type="nucleotide sequence ID" value="XM_068504031.1"/>
</dbReference>
<evidence type="ECO:0000256" key="2">
    <source>
        <dbReference type="ARBA" id="ARBA00022840"/>
    </source>
</evidence>
<dbReference type="SUPFAM" id="SSF56112">
    <property type="entry name" value="Protein kinase-like (PK-like)"/>
    <property type="match status" value="1"/>
</dbReference>
<dbReference type="SMART" id="SM00220">
    <property type="entry name" value="S_TKc"/>
    <property type="match status" value="1"/>
</dbReference>
<dbReference type="GeneID" id="94838735"/>
<evidence type="ECO:0000256" key="1">
    <source>
        <dbReference type="ARBA" id="ARBA00022741"/>
    </source>
</evidence>
<keyword evidence="7" id="KW-1185">Reference proteome</keyword>
<comment type="caution">
    <text evidence="6">The sequence shown here is derived from an EMBL/GenBank/DDBJ whole genome shotgun (WGS) entry which is preliminary data.</text>
</comment>
<dbReference type="InterPro" id="IPR017441">
    <property type="entry name" value="Protein_kinase_ATP_BS"/>
</dbReference>
<evidence type="ECO:0000256" key="3">
    <source>
        <dbReference type="PROSITE-ProRule" id="PRU10141"/>
    </source>
</evidence>
<gene>
    <name evidence="6" type="primary">AUR3</name>
    <name evidence="6" type="ORF">TRFO_24935</name>
</gene>
<dbReference type="AlphaFoldDB" id="A0A1J4K7I4"/>
<sequence length="346" mass="39054">MLNLPCEMHGYTFTEEIGAGGFSRIYLVSSNQFQNAQFVAKVVLLTKESRDLSRELVFRREVNTLAELNHPNIIRLYDSFSENNYFVMILEYCPNGSLADEVKRSNGLSNEQFTNYARQIVSAIQYCHSKGISHHDIKMQNILIDNYGRPKLADFGLSIKLQDEDSEIESEFLGSLSYVAPEIFLKKPYSPIRADIWALGVLFVYMATGKSPWMGATSADKIKSIACVGSFQLKKTVSQQISNLIRKMIVVDPKKRITAEQLANSSLFKVDLGMSLASPRSTEFDALSPRGRKALMMSSDNFSSSEFHTAKGQLPKSLEIYRTNIISGFSTFKKIKPRMCNLTFYC</sequence>
<dbReference type="InterPro" id="IPR011009">
    <property type="entry name" value="Kinase-like_dom_sf"/>
</dbReference>
<keyword evidence="2 3" id="KW-0067">ATP-binding</keyword>
<feature type="domain" description="Protein kinase" evidence="5">
    <location>
        <begin position="11"/>
        <end position="268"/>
    </location>
</feature>
<dbReference type="PANTHER" id="PTHR24362">
    <property type="entry name" value="SERINE/THREONINE-PROTEIN KINASE NEK"/>
    <property type="match status" value="1"/>
</dbReference>
<feature type="binding site" evidence="3">
    <location>
        <position position="41"/>
    </location>
    <ligand>
        <name>ATP</name>
        <dbReference type="ChEBI" id="CHEBI:30616"/>
    </ligand>
</feature>
<dbReference type="PROSITE" id="PS50011">
    <property type="entry name" value="PROTEIN_KINASE_DOM"/>
    <property type="match status" value="1"/>
</dbReference>
<dbReference type="OrthoDB" id="541276at2759"/>
<dbReference type="Proteomes" id="UP000179807">
    <property type="component" value="Unassembled WGS sequence"/>
</dbReference>
<evidence type="ECO:0000259" key="5">
    <source>
        <dbReference type="PROSITE" id="PS50011"/>
    </source>
</evidence>
<keyword evidence="4" id="KW-0723">Serine/threonine-protein kinase</keyword>
<name>A0A1J4K7I4_9EUKA</name>
<accession>A0A1J4K7I4</accession>
<evidence type="ECO:0000313" key="6">
    <source>
        <dbReference type="EMBL" id="OHT06962.1"/>
    </source>
</evidence>
<reference evidence="6" key="1">
    <citation type="submission" date="2016-10" db="EMBL/GenBank/DDBJ databases">
        <authorList>
            <person name="Benchimol M."/>
            <person name="Almeida L.G."/>
            <person name="Vasconcelos A.T."/>
            <person name="Perreira-Neves A."/>
            <person name="Rosa I.A."/>
            <person name="Tasca T."/>
            <person name="Bogo M.R."/>
            <person name="de Souza W."/>
        </authorList>
    </citation>
    <scope>NUCLEOTIDE SEQUENCE [LARGE SCALE GENOMIC DNA]</scope>
    <source>
        <strain evidence="6">K</strain>
    </source>
</reference>
<dbReference type="EMBL" id="MLAK01000710">
    <property type="protein sequence ID" value="OHT06962.1"/>
    <property type="molecule type" value="Genomic_DNA"/>
</dbReference>
<dbReference type="InterPro" id="IPR008271">
    <property type="entry name" value="Ser/Thr_kinase_AS"/>
</dbReference>
<keyword evidence="6" id="KW-0418">Kinase</keyword>
<comment type="similarity">
    <text evidence="4">Belongs to the protein kinase superfamily.</text>
</comment>
<protein>
    <submittedName>
        <fullName evidence="6">Serine/threonine-protein kinase Aurora-3</fullName>
    </submittedName>
</protein>
<dbReference type="FunFam" id="1.10.510.10:FF:000571">
    <property type="entry name" value="Maternal embryonic leucine zipper kinase"/>
    <property type="match status" value="1"/>
</dbReference>
<keyword evidence="6" id="KW-0808">Transferase</keyword>
<proteinExistence type="inferred from homology"/>
<dbReference type="GO" id="GO:0005524">
    <property type="term" value="F:ATP binding"/>
    <property type="evidence" value="ECO:0007669"/>
    <property type="project" value="UniProtKB-UniRule"/>
</dbReference>
<dbReference type="GO" id="GO:0004674">
    <property type="term" value="F:protein serine/threonine kinase activity"/>
    <property type="evidence" value="ECO:0007669"/>
    <property type="project" value="UniProtKB-KW"/>
</dbReference>
<dbReference type="InterPro" id="IPR000719">
    <property type="entry name" value="Prot_kinase_dom"/>
</dbReference>
<organism evidence="6 7">
    <name type="scientific">Tritrichomonas foetus</name>
    <dbReference type="NCBI Taxonomy" id="1144522"/>
    <lineage>
        <taxon>Eukaryota</taxon>
        <taxon>Metamonada</taxon>
        <taxon>Parabasalia</taxon>
        <taxon>Tritrichomonadida</taxon>
        <taxon>Tritrichomonadidae</taxon>
        <taxon>Tritrichomonas</taxon>
    </lineage>
</organism>
<dbReference type="PROSITE" id="PS00107">
    <property type="entry name" value="PROTEIN_KINASE_ATP"/>
    <property type="match status" value="1"/>
</dbReference>
<evidence type="ECO:0000256" key="4">
    <source>
        <dbReference type="RuleBase" id="RU000304"/>
    </source>
</evidence>
<evidence type="ECO:0000313" key="7">
    <source>
        <dbReference type="Proteomes" id="UP000179807"/>
    </source>
</evidence>
<keyword evidence="1 3" id="KW-0547">Nucleotide-binding</keyword>
<dbReference type="Gene3D" id="1.10.510.10">
    <property type="entry name" value="Transferase(Phosphotransferase) domain 1"/>
    <property type="match status" value="1"/>
</dbReference>
<dbReference type="Pfam" id="PF00069">
    <property type="entry name" value="Pkinase"/>
    <property type="match status" value="1"/>
</dbReference>